<keyword evidence="1" id="KW-1133">Transmembrane helix</keyword>
<gene>
    <name evidence="2" type="ORF">B9Q04_15615</name>
</gene>
<name>A0A2R6C6K2_9ARCH</name>
<evidence type="ECO:0000313" key="3">
    <source>
        <dbReference type="Proteomes" id="UP000242015"/>
    </source>
</evidence>
<sequence length="383" mass="43628">MYLYFWNPRLKRRGFGNFIIVSSYLHGVVGMGSIVLYRERDGRVYTIDEPLDSNLDLNTVRLELGLPEYVDLNQRTVRRAAATIWFSINSPKLLAGSKNQPKEALYPLLIGGAAIKMLCESANQEGNPFNRSIGDIDFVVSKKDGSKFIQVLLNMSSVAGRAYHYFVTEGDRMFNALRAGTRYRVRAVEGVADGEAVVKTTDVFVEKMELRHTVKLEDEDFRQAKPNIYTVGAEKLLLTKAQVITELDKKSLPELEAAGQAFRILNYPYYKDSKLVIGMEQKDMMDLCALIHDRVLDVKSGPRLDPQRVSELLKKDQKFLLTVRLNLQNILDRSDWLRSKGLSEHQITKLNEATKSILNALPNPDKKWDKPWWNTDVETPVIT</sequence>
<keyword evidence="1" id="KW-0812">Transmembrane</keyword>
<evidence type="ECO:0000256" key="1">
    <source>
        <dbReference type="SAM" id="Phobius"/>
    </source>
</evidence>
<dbReference type="AlphaFoldDB" id="A0A2R6C6K2"/>
<reference evidence="2 3" key="1">
    <citation type="submission" date="2017-04" db="EMBL/GenBank/DDBJ databases">
        <title>Novel microbial lineages endemic to geothermal iron-oxide mats fill important gaps in the evolutionary history of Archaea.</title>
        <authorList>
            <person name="Jay Z.J."/>
            <person name="Beam J.P."/>
            <person name="Dlakic M."/>
            <person name="Rusch D.B."/>
            <person name="Kozubal M.A."/>
            <person name="Inskeep W.P."/>
        </authorList>
    </citation>
    <scope>NUCLEOTIDE SEQUENCE [LARGE SCALE GENOMIC DNA]</scope>
    <source>
        <strain evidence="2">BE_D</strain>
    </source>
</reference>
<feature type="transmembrane region" description="Helical" evidence="1">
    <location>
        <begin position="15"/>
        <end position="37"/>
    </location>
</feature>
<dbReference type="Proteomes" id="UP000242015">
    <property type="component" value="Unassembled WGS sequence"/>
</dbReference>
<keyword evidence="1" id="KW-0472">Membrane</keyword>
<organism evidence="2 3">
    <name type="scientific">Candidatus Marsarchaeota G2 archaeon BE_D</name>
    <dbReference type="NCBI Taxonomy" id="1978158"/>
    <lineage>
        <taxon>Archaea</taxon>
        <taxon>Candidatus Marsarchaeota</taxon>
        <taxon>Candidatus Marsarchaeota group 2</taxon>
    </lineage>
</organism>
<proteinExistence type="predicted"/>
<comment type="caution">
    <text evidence="2">The sequence shown here is derived from an EMBL/GenBank/DDBJ whole genome shotgun (WGS) entry which is preliminary data.</text>
</comment>
<evidence type="ECO:0000313" key="2">
    <source>
        <dbReference type="EMBL" id="PSO06521.1"/>
    </source>
</evidence>
<dbReference type="EMBL" id="NEXF01000469">
    <property type="protein sequence ID" value="PSO06521.1"/>
    <property type="molecule type" value="Genomic_DNA"/>
</dbReference>
<accession>A0A2R6C6K2</accession>
<protein>
    <submittedName>
        <fullName evidence="2">Uncharacterized protein</fullName>
    </submittedName>
</protein>